<dbReference type="PANTHER" id="PTHR43102:SF2">
    <property type="entry name" value="GAF DOMAIN-CONTAINING PROTEIN"/>
    <property type="match status" value="1"/>
</dbReference>
<evidence type="ECO:0000313" key="3">
    <source>
        <dbReference type="Proteomes" id="UP000638986"/>
    </source>
</evidence>
<feature type="domain" description="GAF" evidence="1">
    <location>
        <begin position="46"/>
        <end position="188"/>
    </location>
</feature>
<accession>A0ABS0MNK2</accession>
<dbReference type="EMBL" id="JADTXM010000004">
    <property type="protein sequence ID" value="MBH3438306.1"/>
    <property type="molecule type" value="Genomic_DNA"/>
</dbReference>
<reference evidence="2 3" key="1">
    <citation type="submission" date="2020-11" db="EMBL/GenBank/DDBJ databases">
        <title>Enhanced detection system for hospital associated transmission using whole genome sequencing surveillance.</title>
        <authorList>
            <person name="Harrison L.H."/>
            <person name="Van Tyne D."/>
            <person name="Marsh J.W."/>
            <person name="Griffith M.P."/>
            <person name="Snyder D.J."/>
            <person name="Cooper V.S."/>
            <person name="Mustapha M."/>
        </authorList>
    </citation>
    <scope>NUCLEOTIDE SEQUENCE [LARGE SCALE GENOMIC DNA]</scope>
    <source>
        <strain evidence="2 3">PSB00013</strain>
    </source>
</reference>
<gene>
    <name evidence="2" type="ORF">I5Q09_06375</name>
</gene>
<dbReference type="PANTHER" id="PTHR43102">
    <property type="entry name" value="SLR1143 PROTEIN"/>
    <property type="match status" value="1"/>
</dbReference>
<protein>
    <submittedName>
        <fullName evidence="2">GAF domain-containing protein</fullName>
    </submittedName>
</protein>
<dbReference type="InterPro" id="IPR029016">
    <property type="entry name" value="GAF-like_dom_sf"/>
</dbReference>
<evidence type="ECO:0000259" key="1">
    <source>
        <dbReference type="SMART" id="SM00065"/>
    </source>
</evidence>
<dbReference type="Proteomes" id="UP000638986">
    <property type="component" value="Unassembled WGS sequence"/>
</dbReference>
<dbReference type="SMART" id="SM00065">
    <property type="entry name" value="GAF"/>
    <property type="match status" value="1"/>
</dbReference>
<dbReference type="Pfam" id="PF01590">
    <property type="entry name" value="GAF"/>
    <property type="match status" value="1"/>
</dbReference>
<organism evidence="2 3">
    <name type="scientific">Pseudomonas luteola</name>
    <dbReference type="NCBI Taxonomy" id="47886"/>
    <lineage>
        <taxon>Bacteria</taxon>
        <taxon>Pseudomonadati</taxon>
        <taxon>Pseudomonadota</taxon>
        <taxon>Gammaproteobacteria</taxon>
        <taxon>Pseudomonadales</taxon>
        <taxon>Pseudomonadaceae</taxon>
        <taxon>Pseudomonas</taxon>
    </lineage>
</organism>
<proteinExistence type="predicted"/>
<sequence>MPLLRPRPLDTTGKPSDIKTMKTPQLHPVEKERLEALHSLGLLDSQKDERFERFVRLAKALCDVPIAAVSLVDVNRQWFLGCAGLGVSETSREISFCGHAILEKSVLYIPDTKADLRFADNPLVTGDPYIRFYAGCPLYMPGYLPIGTLCIIDTHARTLKHDQMMRLRDLANCLQREIIMHKLIQDISLLTNSPALAALSEPAYNLNDARY</sequence>
<dbReference type="InterPro" id="IPR003018">
    <property type="entry name" value="GAF"/>
</dbReference>
<comment type="caution">
    <text evidence="2">The sequence shown here is derived from an EMBL/GenBank/DDBJ whole genome shotgun (WGS) entry which is preliminary data.</text>
</comment>
<dbReference type="SUPFAM" id="SSF55781">
    <property type="entry name" value="GAF domain-like"/>
    <property type="match status" value="1"/>
</dbReference>
<evidence type="ECO:0000313" key="2">
    <source>
        <dbReference type="EMBL" id="MBH3438306.1"/>
    </source>
</evidence>
<name>A0ABS0MNK2_PSELU</name>
<dbReference type="Gene3D" id="3.30.450.40">
    <property type="match status" value="1"/>
</dbReference>